<dbReference type="SMART" id="SM01049">
    <property type="entry name" value="Cache_2"/>
    <property type="match status" value="1"/>
</dbReference>
<dbReference type="GO" id="GO:0005886">
    <property type="term" value="C:plasma membrane"/>
    <property type="evidence" value="ECO:0007669"/>
    <property type="project" value="UniProtKB-SubCell"/>
</dbReference>
<dbReference type="FunFam" id="1.10.287.950:FF:000001">
    <property type="entry name" value="Methyl-accepting chemotaxis sensory transducer"/>
    <property type="match status" value="1"/>
</dbReference>
<dbReference type="InterPro" id="IPR004089">
    <property type="entry name" value="MCPsignal_dom"/>
</dbReference>
<dbReference type="Pfam" id="PF08269">
    <property type="entry name" value="dCache_2"/>
    <property type="match status" value="1"/>
</dbReference>
<dbReference type="GO" id="GO:0006935">
    <property type="term" value="P:chemotaxis"/>
    <property type="evidence" value="ECO:0007669"/>
    <property type="project" value="UniProtKB-ARBA"/>
</dbReference>
<dbReference type="PROSITE" id="PS50111">
    <property type="entry name" value="CHEMOTAXIS_TRANSDUC_2"/>
    <property type="match status" value="1"/>
</dbReference>
<dbReference type="InterPro" id="IPR004010">
    <property type="entry name" value="Double_Cache_2"/>
</dbReference>
<feature type="transmembrane region" description="Helical" evidence="9">
    <location>
        <begin position="190"/>
        <end position="207"/>
    </location>
</feature>
<dbReference type="InterPro" id="IPR003660">
    <property type="entry name" value="HAMP_dom"/>
</dbReference>
<keyword evidence="3 9" id="KW-0812">Transmembrane</keyword>
<keyword evidence="13" id="KW-1185">Reference proteome</keyword>
<evidence type="ECO:0000256" key="6">
    <source>
        <dbReference type="ARBA" id="ARBA00023224"/>
    </source>
</evidence>
<dbReference type="PANTHER" id="PTHR32089:SF119">
    <property type="entry name" value="METHYL-ACCEPTING CHEMOTAXIS PROTEIN CTPL"/>
    <property type="match status" value="1"/>
</dbReference>
<dbReference type="InterPro" id="IPR033480">
    <property type="entry name" value="sCache_2"/>
</dbReference>
<evidence type="ECO:0000256" key="5">
    <source>
        <dbReference type="ARBA" id="ARBA00023136"/>
    </source>
</evidence>
<dbReference type="CDD" id="cd06225">
    <property type="entry name" value="HAMP"/>
    <property type="match status" value="1"/>
</dbReference>
<proteinExistence type="inferred from homology"/>
<dbReference type="Pfam" id="PF00015">
    <property type="entry name" value="MCPsignal"/>
    <property type="match status" value="1"/>
</dbReference>
<dbReference type="PANTHER" id="PTHR32089">
    <property type="entry name" value="METHYL-ACCEPTING CHEMOTAXIS PROTEIN MCPB"/>
    <property type="match status" value="1"/>
</dbReference>
<dbReference type="Gene3D" id="3.30.450.20">
    <property type="entry name" value="PAS domain"/>
    <property type="match status" value="1"/>
</dbReference>
<dbReference type="Gene3D" id="1.10.287.950">
    <property type="entry name" value="Methyl-accepting chemotaxis protein"/>
    <property type="match status" value="1"/>
</dbReference>
<name>A0AA37SBK6_9GAMM</name>
<organism evidence="12 13">
    <name type="scientific">Litoribrevibacter albus</name>
    <dbReference type="NCBI Taxonomy" id="1473156"/>
    <lineage>
        <taxon>Bacteria</taxon>
        <taxon>Pseudomonadati</taxon>
        <taxon>Pseudomonadota</taxon>
        <taxon>Gammaproteobacteria</taxon>
        <taxon>Oceanospirillales</taxon>
        <taxon>Oceanospirillaceae</taxon>
        <taxon>Litoribrevibacter</taxon>
    </lineage>
</organism>
<evidence type="ECO:0000256" key="4">
    <source>
        <dbReference type="ARBA" id="ARBA00022989"/>
    </source>
</evidence>
<gene>
    <name evidence="12" type="ORF">GCM10007876_20270</name>
</gene>
<reference evidence="12" key="1">
    <citation type="journal article" date="2014" name="Int. J. Syst. Evol. Microbiol.">
        <title>Complete genome sequence of Corynebacterium casei LMG S-19264T (=DSM 44701T), isolated from a smear-ripened cheese.</title>
        <authorList>
            <consortium name="US DOE Joint Genome Institute (JGI-PGF)"/>
            <person name="Walter F."/>
            <person name="Albersmeier A."/>
            <person name="Kalinowski J."/>
            <person name="Ruckert C."/>
        </authorList>
    </citation>
    <scope>NUCLEOTIDE SEQUENCE</scope>
    <source>
        <strain evidence="12">NBRC 110071</strain>
    </source>
</reference>
<evidence type="ECO:0000256" key="1">
    <source>
        <dbReference type="ARBA" id="ARBA00004651"/>
    </source>
</evidence>
<feature type="domain" description="HAMP" evidence="11">
    <location>
        <begin position="209"/>
        <end position="262"/>
    </location>
</feature>
<dbReference type="SUPFAM" id="SSF58104">
    <property type="entry name" value="Methyl-accepting chemotaxis protein (MCP) signaling domain"/>
    <property type="match status" value="1"/>
</dbReference>
<dbReference type="SMART" id="SM00283">
    <property type="entry name" value="MA"/>
    <property type="match status" value="1"/>
</dbReference>
<comment type="similarity">
    <text evidence="7">Belongs to the methyl-accepting chemotaxis (MCP) protein family.</text>
</comment>
<evidence type="ECO:0000256" key="7">
    <source>
        <dbReference type="ARBA" id="ARBA00029447"/>
    </source>
</evidence>
<comment type="subcellular location">
    <subcellularLocation>
        <location evidence="1">Cell membrane</location>
        <topology evidence="1">Multi-pass membrane protein</topology>
    </subcellularLocation>
</comment>
<dbReference type="CDD" id="cd11386">
    <property type="entry name" value="MCP_signal"/>
    <property type="match status" value="1"/>
</dbReference>
<dbReference type="Pfam" id="PF00672">
    <property type="entry name" value="HAMP"/>
    <property type="match status" value="1"/>
</dbReference>
<evidence type="ECO:0000259" key="11">
    <source>
        <dbReference type="PROSITE" id="PS50885"/>
    </source>
</evidence>
<dbReference type="Proteomes" id="UP001161389">
    <property type="component" value="Unassembled WGS sequence"/>
</dbReference>
<dbReference type="RefSeq" id="WP_284381200.1">
    <property type="nucleotide sequence ID" value="NZ_BSNM01000014.1"/>
</dbReference>
<feature type="domain" description="Methyl-accepting transducer" evidence="10">
    <location>
        <begin position="283"/>
        <end position="503"/>
    </location>
</feature>
<keyword evidence="6 8" id="KW-0807">Transducer</keyword>
<protein>
    <submittedName>
        <fullName evidence="12">Methyl-accepting chemotaxis protein</fullName>
    </submittedName>
</protein>
<evidence type="ECO:0000256" key="3">
    <source>
        <dbReference type="ARBA" id="ARBA00022692"/>
    </source>
</evidence>
<keyword evidence="5 9" id="KW-0472">Membrane</keyword>
<evidence type="ECO:0000256" key="9">
    <source>
        <dbReference type="SAM" id="Phobius"/>
    </source>
</evidence>
<dbReference type="AlphaFoldDB" id="A0AA37SBK6"/>
<evidence type="ECO:0000313" key="13">
    <source>
        <dbReference type="Proteomes" id="UP001161389"/>
    </source>
</evidence>
<evidence type="ECO:0000256" key="2">
    <source>
        <dbReference type="ARBA" id="ARBA00022475"/>
    </source>
</evidence>
<keyword evidence="2" id="KW-1003">Cell membrane</keyword>
<dbReference type="GO" id="GO:0007165">
    <property type="term" value="P:signal transduction"/>
    <property type="evidence" value="ECO:0007669"/>
    <property type="project" value="UniProtKB-KW"/>
</dbReference>
<comment type="caution">
    <text evidence="12">The sequence shown here is derived from an EMBL/GenBank/DDBJ whole genome shotgun (WGS) entry which is preliminary data.</text>
</comment>
<dbReference type="EMBL" id="BSNM01000014">
    <property type="protein sequence ID" value="GLQ31548.1"/>
    <property type="molecule type" value="Genomic_DNA"/>
</dbReference>
<accession>A0AA37SBK6</accession>
<keyword evidence="4 9" id="KW-1133">Transmembrane helix</keyword>
<evidence type="ECO:0000256" key="8">
    <source>
        <dbReference type="PROSITE-ProRule" id="PRU00284"/>
    </source>
</evidence>
<sequence length="539" mass="60003">MKSLSISAKLWFIAFVAIVASFVLLATSSWENRSNLLESRQNELKHLTELAISTARFYHDQIPTLTEQDAQNQAKKAISALRYNNGIGYLWINDYSANIVMHPIKPNLDGRDLSGFKDAKGKRIFSEFARLGRTKGEGVVSYYWEKPGEREPVEKRSYVKAFTPWGWVIGTGVYIDDIDAIFYSDLLKSLGFFLVVIGVIFFVILWIRQDMNHAIKRMISSMGRMRDGDLSERLITTDRKDELGLLSRAANDIVSSFQSTFIQVQEILNKLLHEATTAERCGKQIHQSVQDQFIETDSLSTAMDEMATSVTEIAGNTQQSSNSARNVNSYVESSQQQMHLTLEKVSSLSEQIINSESVMHQLDAYTSQISSVLDVIRGISEQTNLLALNAAIEAARAGETGRGFAVVADEVRSLAKKTHDCTEEIQRTTEQLQEGSNNAVQVMKVSASLSEECLALAEETDQNLQSILQQSVDIADMNTQVASATHQQSCVTEEMSHNLTELRSLSEGLKSEAQEAAKVSEHLNDLADQLKSSISKFSS</sequence>
<evidence type="ECO:0000259" key="10">
    <source>
        <dbReference type="PROSITE" id="PS50111"/>
    </source>
</evidence>
<evidence type="ECO:0000313" key="12">
    <source>
        <dbReference type="EMBL" id="GLQ31548.1"/>
    </source>
</evidence>
<dbReference type="PROSITE" id="PS50885">
    <property type="entry name" value="HAMP"/>
    <property type="match status" value="1"/>
</dbReference>
<reference evidence="12" key="2">
    <citation type="submission" date="2023-01" db="EMBL/GenBank/DDBJ databases">
        <title>Draft genome sequence of Litoribrevibacter albus strain NBRC 110071.</title>
        <authorList>
            <person name="Sun Q."/>
            <person name="Mori K."/>
        </authorList>
    </citation>
    <scope>NUCLEOTIDE SEQUENCE</scope>
    <source>
        <strain evidence="12">NBRC 110071</strain>
    </source>
</reference>